<evidence type="ECO:0000256" key="4">
    <source>
        <dbReference type="ARBA" id="ARBA00022989"/>
    </source>
</evidence>
<feature type="transmembrane region" description="Helical" evidence="6">
    <location>
        <begin position="87"/>
        <end position="105"/>
    </location>
</feature>
<feature type="transmembrane region" description="Helical" evidence="6">
    <location>
        <begin position="341"/>
        <end position="363"/>
    </location>
</feature>
<dbReference type="AlphaFoldDB" id="A0A9X3EAM7"/>
<comment type="subcellular location">
    <subcellularLocation>
        <location evidence="1">Cell membrane</location>
        <topology evidence="1">Multi-pass membrane protein</topology>
    </subcellularLocation>
</comment>
<evidence type="ECO:0000256" key="5">
    <source>
        <dbReference type="ARBA" id="ARBA00023136"/>
    </source>
</evidence>
<dbReference type="InterPro" id="IPR020846">
    <property type="entry name" value="MFS_dom"/>
</dbReference>
<gene>
    <name evidence="8" type="ORF">OUO13_02450</name>
</gene>
<evidence type="ECO:0000256" key="2">
    <source>
        <dbReference type="ARBA" id="ARBA00022475"/>
    </source>
</evidence>
<keyword evidence="3 6" id="KW-0812">Transmembrane</keyword>
<feature type="transmembrane region" description="Helical" evidence="6">
    <location>
        <begin position="220"/>
        <end position="239"/>
    </location>
</feature>
<evidence type="ECO:0000256" key="3">
    <source>
        <dbReference type="ARBA" id="ARBA00022692"/>
    </source>
</evidence>
<dbReference type="PANTHER" id="PTHR43124:SF10">
    <property type="entry name" value="PURINE EFFLUX PUMP PBUE"/>
    <property type="match status" value="1"/>
</dbReference>
<evidence type="ECO:0000259" key="7">
    <source>
        <dbReference type="PROSITE" id="PS50850"/>
    </source>
</evidence>
<feature type="transmembrane region" description="Helical" evidence="6">
    <location>
        <begin position="142"/>
        <end position="165"/>
    </location>
</feature>
<dbReference type="EMBL" id="JAPNOA010000009">
    <property type="protein sequence ID" value="MCY0964037.1"/>
    <property type="molecule type" value="Genomic_DNA"/>
</dbReference>
<evidence type="ECO:0000256" key="6">
    <source>
        <dbReference type="SAM" id="Phobius"/>
    </source>
</evidence>
<dbReference type="GO" id="GO:0005886">
    <property type="term" value="C:plasma membrane"/>
    <property type="evidence" value="ECO:0007669"/>
    <property type="project" value="UniProtKB-SubCell"/>
</dbReference>
<keyword evidence="9" id="KW-1185">Reference proteome</keyword>
<proteinExistence type="predicted"/>
<reference evidence="8" key="1">
    <citation type="submission" date="2022-11" db="EMBL/GenBank/DDBJ databases">
        <title>Parathalassolutuus dongxingensis gen. nov., sp. nov., a novel member of family Oceanospirillaceae isolated from a coastal shrimp pond in Guangxi, China.</title>
        <authorList>
            <person name="Chen H."/>
        </authorList>
    </citation>
    <scope>NUCLEOTIDE SEQUENCE</scope>
    <source>
        <strain evidence="8">G-43</strain>
    </source>
</reference>
<comment type="caution">
    <text evidence="8">The sequence shown here is derived from an EMBL/GenBank/DDBJ whole genome shotgun (WGS) entry which is preliminary data.</text>
</comment>
<feature type="transmembrane region" description="Helical" evidence="6">
    <location>
        <begin position="281"/>
        <end position="301"/>
    </location>
</feature>
<dbReference type="GO" id="GO:0022857">
    <property type="term" value="F:transmembrane transporter activity"/>
    <property type="evidence" value="ECO:0007669"/>
    <property type="project" value="InterPro"/>
</dbReference>
<dbReference type="PROSITE" id="PS50850">
    <property type="entry name" value="MFS"/>
    <property type="match status" value="1"/>
</dbReference>
<feature type="transmembrane region" description="Helical" evidence="6">
    <location>
        <begin position="251"/>
        <end position="269"/>
    </location>
</feature>
<dbReference type="SUPFAM" id="SSF103473">
    <property type="entry name" value="MFS general substrate transporter"/>
    <property type="match status" value="1"/>
</dbReference>
<organism evidence="8 9">
    <name type="scientific">Parathalassolituus penaei</name>
    <dbReference type="NCBI Taxonomy" id="2997323"/>
    <lineage>
        <taxon>Bacteria</taxon>
        <taxon>Pseudomonadati</taxon>
        <taxon>Pseudomonadota</taxon>
        <taxon>Gammaproteobacteria</taxon>
        <taxon>Oceanospirillales</taxon>
        <taxon>Oceanospirillaceae</taxon>
        <taxon>Parathalassolituus</taxon>
    </lineage>
</organism>
<accession>A0A9X3EAM7</accession>
<evidence type="ECO:0000313" key="9">
    <source>
        <dbReference type="Proteomes" id="UP001150830"/>
    </source>
</evidence>
<sequence>MSHSPHNIRTASAEARGRGATAALLIAHCAGMLDLVALPVWVGAALIGSMGLAPAQAGLLVTLFLAGQVMASLVLAPRFGRWPAQRVIVGGFALATLAFASLFLVQTYVLMALLHALGGIGAGTALSCVHGLMGRSANPHRVFAMAGLALGLFGILVLGSGPVIVEKAGAATLFVLFALATFTAAVAALMWLGQSQSVAENQADSSAPTSTQLKAPIPKVVWMGMLGIGCMSLANAMLFSFVERIGMDRGYGLQTVTSILIGVGLFNLVPPVLAALLEKRLAAGRVLLAGPVCQLLLALAVTQVQSLWLFAFAAVVWVGVMIFTHTFLFGLIARLDTSGRALAATPAMLMIGSAIGPLLAGVLVDASGYQGLGLMVAMVAVLAFGCFLRLQWATDNRAAVVPRSSH</sequence>
<name>A0A9X3EAM7_9GAMM</name>
<protein>
    <submittedName>
        <fullName evidence="8">MFS transporter</fullName>
    </submittedName>
</protein>
<feature type="domain" description="Major facilitator superfamily (MFS) profile" evidence="7">
    <location>
        <begin position="20"/>
        <end position="395"/>
    </location>
</feature>
<evidence type="ECO:0000313" key="8">
    <source>
        <dbReference type="EMBL" id="MCY0964037.1"/>
    </source>
</evidence>
<feature type="transmembrane region" description="Helical" evidence="6">
    <location>
        <begin position="307"/>
        <end position="329"/>
    </location>
</feature>
<dbReference type="RefSeq" id="WP_283172255.1">
    <property type="nucleotide sequence ID" value="NZ_JAPNOA010000009.1"/>
</dbReference>
<dbReference type="InterPro" id="IPR011701">
    <property type="entry name" value="MFS"/>
</dbReference>
<dbReference type="Proteomes" id="UP001150830">
    <property type="component" value="Unassembled WGS sequence"/>
</dbReference>
<dbReference type="InterPro" id="IPR036259">
    <property type="entry name" value="MFS_trans_sf"/>
</dbReference>
<feature type="transmembrane region" description="Helical" evidence="6">
    <location>
        <begin position="171"/>
        <end position="192"/>
    </location>
</feature>
<keyword evidence="2" id="KW-1003">Cell membrane</keyword>
<keyword evidence="4 6" id="KW-1133">Transmembrane helix</keyword>
<dbReference type="PANTHER" id="PTHR43124">
    <property type="entry name" value="PURINE EFFLUX PUMP PBUE"/>
    <property type="match status" value="1"/>
</dbReference>
<keyword evidence="5 6" id="KW-0472">Membrane</keyword>
<dbReference type="Pfam" id="PF07690">
    <property type="entry name" value="MFS_1"/>
    <property type="match status" value="1"/>
</dbReference>
<evidence type="ECO:0000256" key="1">
    <source>
        <dbReference type="ARBA" id="ARBA00004651"/>
    </source>
</evidence>
<feature type="transmembrane region" description="Helical" evidence="6">
    <location>
        <begin position="21"/>
        <end position="47"/>
    </location>
</feature>
<feature type="transmembrane region" description="Helical" evidence="6">
    <location>
        <begin position="53"/>
        <end position="75"/>
    </location>
</feature>
<feature type="transmembrane region" description="Helical" evidence="6">
    <location>
        <begin position="369"/>
        <end position="388"/>
    </location>
</feature>
<dbReference type="Gene3D" id="1.20.1250.20">
    <property type="entry name" value="MFS general substrate transporter like domains"/>
    <property type="match status" value="1"/>
</dbReference>
<dbReference type="InterPro" id="IPR050189">
    <property type="entry name" value="MFS_Efflux_Transporters"/>
</dbReference>